<evidence type="ECO:0000313" key="2">
    <source>
        <dbReference type="EMBL" id="AYP28866.1"/>
    </source>
</evidence>
<feature type="region of interest" description="Disordered" evidence="1">
    <location>
        <begin position="60"/>
        <end position="101"/>
    </location>
</feature>
<evidence type="ECO:0000256" key="1">
    <source>
        <dbReference type="SAM" id="MobiDB-lite"/>
    </source>
</evidence>
<organism evidence="2 3">
    <name type="scientific">Cressdnaviricota sp</name>
    <dbReference type="NCBI Taxonomy" id="2748378"/>
    <lineage>
        <taxon>Viruses</taxon>
        <taxon>Monodnaviria</taxon>
        <taxon>Shotokuvirae</taxon>
        <taxon>Cressdnaviricota</taxon>
    </lineage>
</organism>
<proteinExistence type="predicted"/>
<evidence type="ECO:0000313" key="3">
    <source>
        <dbReference type="Proteomes" id="UP000289935"/>
    </source>
</evidence>
<name>A0A3G2YU03_9VIRU</name>
<reference evidence="2 3" key="1">
    <citation type="submission" date="2018-10" db="EMBL/GenBank/DDBJ databases">
        <title>Uncovering a Universe of Circular DNA Viruses in Animal Metagenomes.</title>
        <authorList>
            <person name="Tisza M."/>
            <person name="Buck C."/>
            <person name="Pastrana D."/>
            <person name="Welch N."/>
            <person name="Peretti A."/>
        </authorList>
    </citation>
    <scope>NUCLEOTIDE SEQUENCE [LARGE SCALE GENOMIC DNA]</scope>
    <source>
        <strain evidence="2">Ctdb55</strain>
    </source>
</reference>
<protein>
    <submittedName>
        <fullName evidence="2">Capsid protein</fullName>
    </submittedName>
</protein>
<dbReference type="EMBL" id="MK012494">
    <property type="protein sequence ID" value="AYP28866.1"/>
    <property type="molecule type" value="Genomic_DNA"/>
</dbReference>
<sequence>MSFVLSEFLTGLGSPLAQGVGLLEKFKDEVDWANKSIWSGVHSISDPVNRGISSLFMPKRKNARGSSRPLAARKRTRRGAPTVRRKRYVRSSAKGRKKSVKTSRSFCKKVLKCVDTANNRDLPWGVYEETKGQTLQMGSTAYHLALTFQNNEQASSTEIALGSPMQLLNAASICFNSKAAIGNWTSTTNNFNGKMEIFVEKHSYEVQMYNNSQRTVVVELFVLESKTTTSDTLSTHISAAETTDYLNYVDPVGTTGVMYAQRGFDIRNWPFMLTKYTIKKKQFQLLPGQVKHFVIPLRTGLIDLNKLYISDGLVQYQMRGWTKFLYWQSYDYMTTTPTQNVSLANTSGYGIAVTGRNKYKIRLPELTAIASRRNNYTLGNFVATSTHVPVTEDVILQNNPIAPALPV</sequence>
<dbReference type="Proteomes" id="UP000289935">
    <property type="component" value="Segment"/>
</dbReference>
<feature type="compositionally biased region" description="Basic residues" evidence="1">
    <location>
        <begin position="71"/>
        <end position="101"/>
    </location>
</feature>
<keyword evidence="3" id="KW-1185">Reference proteome</keyword>
<accession>A0A3G2YU03</accession>